<dbReference type="Pfam" id="PF01326">
    <property type="entry name" value="PPDK_N"/>
    <property type="match status" value="1"/>
</dbReference>
<evidence type="ECO:0000256" key="14">
    <source>
        <dbReference type="ARBA" id="ARBA00047700"/>
    </source>
</evidence>
<dbReference type="Gene3D" id="3.30.1490.20">
    <property type="entry name" value="ATP-grasp fold, A domain"/>
    <property type="match status" value="1"/>
</dbReference>
<keyword evidence="12" id="KW-0460">Magnesium</keyword>
<dbReference type="EC" id="2.7.9.2" evidence="5"/>
<dbReference type="InterPro" id="IPR006319">
    <property type="entry name" value="PEP_synth"/>
</dbReference>
<evidence type="ECO:0000256" key="1">
    <source>
        <dbReference type="ARBA" id="ARBA00001946"/>
    </source>
</evidence>
<gene>
    <name evidence="17" type="ORF">DEJ51_02335</name>
</gene>
<proteinExistence type="inferred from homology"/>
<reference evidence="17 18" key="1">
    <citation type="submission" date="2018-05" db="EMBL/GenBank/DDBJ databases">
        <title>Streptomyces venezuelae.</title>
        <authorList>
            <person name="Kim W."/>
            <person name="Lee N."/>
            <person name="Cho B.-K."/>
        </authorList>
    </citation>
    <scope>NUCLEOTIDE SEQUENCE [LARGE SCALE GENOMIC DNA]</scope>
    <source>
        <strain evidence="17 18">ATCC 21018</strain>
    </source>
</reference>
<dbReference type="GO" id="GO:0008986">
    <property type="term" value="F:pyruvate, water dikinase activity"/>
    <property type="evidence" value="ECO:0007669"/>
    <property type="project" value="UniProtKB-EC"/>
</dbReference>
<evidence type="ECO:0000256" key="8">
    <source>
        <dbReference type="ARBA" id="ARBA00022723"/>
    </source>
</evidence>
<dbReference type="InterPro" id="IPR013815">
    <property type="entry name" value="ATP_grasp_subdomain_1"/>
</dbReference>
<dbReference type="InterPro" id="IPR002192">
    <property type="entry name" value="PPDK_AMP/ATP-bd"/>
</dbReference>
<evidence type="ECO:0000256" key="9">
    <source>
        <dbReference type="ARBA" id="ARBA00022741"/>
    </source>
</evidence>
<keyword evidence="8" id="KW-0479">Metal-binding</keyword>
<comment type="pathway">
    <text evidence="3">Carbohydrate biosynthesis; gluconeogenesis.</text>
</comment>
<accession>A0A5P2DF74</accession>
<keyword evidence="7" id="KW-0808">Transferase</keyword>
<dbReference type="PANTHER" id="PTHR43030">
    <property type="entry name" value="PHOSPHOENOLPYRUVATE SYNTHASE"/>
    <property type="match status" value="1"/>
</dbReference>
<dbReference type="RefSeq" id="WP_150255815.1">
    <property type="nucleotide sequence ID" value="NZ_CP029189.1"/>
</dbReference>
<evidence type="ECO:0000256" key="5">
    <source>
        <dbReference type="ARBA" id="ARBA00011996"/>
    </source>
</evidence>
<dbReference type="SUPFAM" id="SSF56059">
    <property type="entry name" value="Glutathione synthetase ATP-binding domain-like"/>
    <property type="match status" value="1"/>
</dbReference>
<name>A0A5P2DF74_STRVZ</name>
<dbReference type="EMBL" id="CP029189">
    <property type="protein sequence ID" value="QES53230.1"/>
    <property type="molecule type" value="Genomic_DNA"/>
</dbReference>
<comment type="similarity">
    <text evidence="4">Belongs to the PEP-utilizing enzyme family.</text>
</comment>
<evidence type="ECO:0000313" key="17">
    <source>
        <dbReference type="EMBL" id="QES53230.1"/>
    </source>
</evidence>
<evidence type="ECO:0000256" key="4">
    <source>
        <dbReference type="ARBA" id="ARBA00007837"/>
    </source>
</evidence>
<dbReference type="AlphaFoldDB" id="A0A5P2DF74"/>
<evidence type="ECO:0000256" key="2">
    <source>
        <dbReference type="ARBA" id="ARBA00002988"/>
    </source>
</evidence>
<organism evidence="17 18">
    <name type="scientific">Streptomyces venezuelae</name>
    <dbReference type="NCBI Taxonomy" id="54571"/>
    <lineage>
        <taxon>Bacteria</taxon>
        <taxon>Bacillati</taxon>
        <taxon>Actinomycetota</taxon>
        <taxon>Actinomycetes</taxon>
        <taxon>Kitasatosporales</taxon>
        <taxon>Streptomycetaceae</taxon>
        <taxon>Streptomyces</taxon>
    </lineage>
</organism>
<feature type="compositionally biased region" description="Basic residues" evidence="15">
    <location>
        <begin position="116"/>
        <end position="127"/>
    </location>
</feature>
<keyword evidence="10" id="KW-0418">Kinase</keyword>
<evidence type="ECO:0000256" key="10">
    <source>
        <dbReference type="ARBA" id="ARBA00022777"/>
    </source>
</evidence>
<dbReference type="GO" id="GO:0046872">
    <property type="term" value="F:metal ion binding"/>
    <property type="evidence" value="ECO:0007669"/>
    <property type="project" value="UniProtKB-KW"/>
</dbReference>
<feature type="compositionally biased region" description="Low complexity" evidence="15">
    <location>
        <begin position="104"/>
        <end position="115"/>
    </location>
</feature>
<comment type="function">
    <text evidence="2">Catalyzes the phosphorylation of pyruvate to phosphoenolpyruvate.</text>
</comment>
<evidence type="ECO:0000313" key="18">
    <source>
        <dbReference type="Proteomes" id="UP000324101"/>
    </source>
</evidence>
<feature type="compositionally biased region" description="Low complexity" evidence="15">
    <location>
        <begin position="65"/>
        <end position="80"/>
    </location>
</feature>
<evidence type="ECO:0000256" key="3">
    <source>
        <dbReference type="ARBA" id="ARBA00004742"/>
    </source>
</evidence>
<evidence type="ECO:0000256" key="7">
    <source>
        <dbReference type="ARBA" id="ARBA00022679"/>
    </source>
</evidence>
<comment type="cofactor">
    <cofactor evidence="1">
        <name>Mg(2+)</name>
        <dbReference type="ChEBI" id="CHEBI:18420"/>
    </cofactor>
</comment>
<evidence type="ECO:0000256" key="11">
    <source>
        <dbReference type="ARBA" id="ARBA00022840"/>
    </source>
</evidence>
<evidence type="ECO:0000259" key="16">
    <source>
        <dbReference type="Pfam" id="PF01326"/>
    </source>
</evidence>
<feature type="compositionally biased region" description="Basic and acidic residues" evidence="15">
    <location>
        <begin position="83"/>
        <end position="99"/>
    </location>
</feature>
<comment type="catalytic activity">
    <reaction evidence="14">
        <text>pyruvate + ATP + H2O = phosphoenolpyruvate + AMP + phosphate + 2 H(+)</text>
        <dbReference type="Rhea" id="RHEA:11364"/>
        <dbReference type="ChEBI" id="CHEBI:15361"/>
        <dbReference type="ChEBI" id="CHEBI:15377"/>
        <dbReference type="ChEBI" id="CHEBI:15378"/>
        <dbReference type="ChEBI" id="CHEBI:30616"/>
        <dbReference type="ChEBI" id="CHEBI:43474"/>
        <dbReference type="ChEBI" id="CHEBI:58702"/>
        <dbReference type="ChEBI" id="CHEBI:456215"/>
        <dbReference type="EC" id="2.7.9.2"/>
    </reaction>
</comment>
<dbReference type="Proteomes" id="UP000324101">
    <property type="component" value="Chromosome"/>
</dbReference>
<dbReference type="OrthoDB" id="9765468at2"/>
<feature type="domain" description="Pyruvate phosphate dikinase AMP/ATP-binding" evidence="16">
    <location>
        <begin position="17"/>
        <end position="63"/>
    </location>
</feature>
<protein>
    <recommendedName>
        <fullName evidence="6">Phosphoenolpyruvate synthase</fullName>
        <ecNumber evidence="5">2.7.9.2</ecNumber>
    </recommendedName>
    <alternativeName>
        <fullName evidence="13">Pyruvate, water dikinase</fullName>
    </alternativeName>
</protein>
<keyword evidence="11" id="KW-0067">ATP-binding</keyword>
<dbReference type="GO" id="GO:0005524">
    <property type="term" value="F:ATP binding"/>
    <property type="evidence" value="ECO:0007669"/>
    <property type="project" value="UniProtKB-KW"/>
</dbReference>
<evidence type="ECO:0000256" key="15">
    <source>
        <dbReference type="SAM" id="MobiDB-lite"/>
    </source>
</evidence>
<feature type="region of interest" description="Disordered" evidence="15">
    <location>
        <begin position="63"/>
        <end position="151"/>
    </location>
</feature>
<dbReference type="PANTHER" id="PTHR43030:SF1">
    <property type="entry name" value="PHOSPHOENOLPYRUVATE SYNTHASE"/>
    <property type="match status" value="1"/>
</dbReference>
<sequence>MRPVVPFTELGRGGIGRVGGKNASLGELTRRLTTAGLRVPPGFAPAADAYEELLDDTACAPACRTSSTGSTTVSRSKTSSGHPLDDHGRVSARTPDGRGHHGLRGPQPRAGAFRPGARRPKQRHRRGERYGEDRTAPIGIRPAQAVRPSAA</sequence>
<evidence type="ECO:0000256" key="12">
    <source>
        <dbReference type="ARBA" id="ARBA00022842"/>
    </source>
</evidence>
<keyword evidence="9" id="KW-0547">Nucleotide-binding</keyword>
<evidence type="ECO:0000256" key="13">
    <source>
        <dbReference type="ARBA" id="ARBA00033470"/>
    </source>
</evidence>
<evidence type="ECO:0000256" key="6">
    <source>
        <dbReference type="ARBA" id="ARBA00021623"/>
    </source>
</evidence>